<dbReference type="PANTHER" id="PTHR28271:SF1">
    <property type="entry name" value="LARGE RIBOSOMAL SUBUNIT PROTEIN ML60"/>
    <property type="match status" value="1"/>
</dbReference>
<evidence type="ECO:0000313" key="1">
    <source>
        <dbReference type="EMBL" id="QWW23038.1"/>
    </source>
</evidence>
<dbReference type="GO" id="GO:0003735">
    <property type="term" value="F:structural constituent of ribosome"/>
    <property type="evidence" value="ECO:0007669"/>
    <property type="project" value="TreeGrafter"/>
</dbReference>
<accession>A0A8F3AH96</accession>
<dbReference type="InterPro" id="IPR024368">
    <property type="entry name" value="Ecl1/2/3"/>
</dbReference>
<name>A0A8F3AH96_CANAR</name>
<dbReference type="PANTHER" id="PTHR28271">
    <property type="entry name" value="54S RIBOSOMAL PROTEIN L31, MITOCHONDRIAL"/>
    <property type="match status" value="1"/>
</dbReference>
<proteinExistence type="predicted"/>
<evidence type="ECO:0008006" key="2">
    <source>
        <dbReference type="Google" id="ProtNLM"/>
    </source>
</evidence>
<dbReference type="GO" id="GO:0005762">
    <property type="term" value="C:mitochondrial large ribosomal subunit"/>
    <property type="evidence" value="ECO:0007669"/>
    <property type="project" value="TreeGrafter"/>
</dbReference>
<dbReference type="Pfam" id="PF12855">
    <property type="entry name" value="Ecl1"/>
    <property type="match status" value="1"/>
</dbReference>
<dbReference type="AlphaFoldDB" id="A0A8F3AH96"/>
<dbReference type="EMBL" id="CP076750">
    <property type="protein sequence ID" value="QWW23038.1"/>
    <property type="molecule type" value="Genomic_DNA"/>
</dbReference>
<dbReference type="Pfam" id="PF09784">
    <property type="entry name" value="L31"/>
    <property type="match status" value="1"/>
</dbReference>
<sequence>MSDAFNNYCIACDQLCSPNSVYCSTTCRERDEHPLASSLKCSDIVSPLLTPSLYQSSAESDSASDVGSSLLTTSELNNSPLLLATDSKEADVRDLNLNYSVSQSQPSLGPSASTSHNYRLVEKFSQLPIFTHHTMFGAFRSSLVAYGGYLWKKAPRLSQPQKQRLRRRMQLVDHNIEVLYQSLKQDNSVSTGYKKIDALKFEFPKENEMSPRDKYTTFDKKVRGYRKSVHFVPKWTKKSFRENPKYF</sequence>
<organism evidence="1">
    <name type="scientific">Candidozyma auris</name>
    <name type="common">Yeast</name>
    <name type="synonym">Candida auris</name>
    <dbReference type="NCBI Taxonomy" id="498019"/>
    <lineage>
        <taxon>Eukaryota</taxon>
        <taxon>Fungi</taxon>
        <taxon>Dikarya</taxon>
        <taxon>Ascomycota</taxon>
        <taxon>Saccharomycotina</taxon>
        <taxon>Pichiomycetes</taxon>
        <taxon>Metschnikowiaceae</taxon>
        <taxon>Candidozyma</taxon>
    </lineage>
</organism>
<protein>
    <recommendedName>
        <fullName evidence="2">54S ribosomal protein L31, mitochondrial</fullName>
    </recommendedName>
</protein>
<dbReference type="Proteomes" id="UP000825438">
    <property type="component" value="Chromosome II"/>
</dbReference>
<dbReference type="InterPro" id="IPR016340">
    <property type="entry name" value="Ribosomal_mL60"/>
</dbReference>
<reference evidence="1" key="1">
    <citation type="submission" date="2021-06" db="EMBL/GenBank/DDBJ databases">
        <title>Candida auris outbreak in lebanese hospital.</title>
        <authorList>
            <person name="Finianos M."/>
        </authorList>
    </citation>
    <scope>NUCLEOTIDE SEQUENCE</scope>
    <source>
        <strain evidence="1">CA7LBN</strain>
    </source>
</reference>
<gene>
    <name evidence="1" type="ORF">CA7LBN_001839</name>
</gene>